<gene>
    <name evidence="1" type="ORF">MFLAVUS_011218</name>
</gene>
<dbReference type="EMBL" id="BAABUK010000046">
    <property type="protein sequence ID" value="GAA5817667.1"/>
    <property type="molecule type" value="Genomic_DNA"/>
</dbReference>
<keyword evidence="2" id="KW-1185">Reference proteome</keyword>
<protein>
    <submittedName>
        <fullName evidence="1">Uncharacterized protein</fullName>
    </submittedName>
</protein>
<reference evidence="1 2" key="1">
    <citation type="submission" date="2024-04" db="EMBL/GenBank/DDBJ databases">
        <title>genome sequences of Mucor flavus KT1a and Helicostylum pulchrum KT1b strains isolated from the surface of a dry-aged beef.</title>
        <authorList>
            <person name="Toyotome T."/>
            <person name="Hosono M."/>
            <person name="Torimaru M."/>
            <person name="Fukuda K."/>
            <person name="Mikami N."/>
        </authorList>
    </citation>
    <scope>NUCLEOTIDE SEQUENCE [LARGE SCALE GENOMIC DNA]</scope>
    <source>
        <strain evidence="1 2">KT1a</strain>
    </source>
</reference>
<dbReference type="Proteomes" id="UP001473302">
    <property type="component" value="Unassembled WGS sequence"/>
</dbReference>
<proteinExistence type="predicted"/>
<sequence length="91" mass="10859">MTTITRNQAICMFYGEEYTDENVARLSKRIDEAEVDICYFDDPTESFLIWKRKINQNPLRYHRYTNEIPKSVTENEVSDDQTLLSKCKRKT</sequence>
<accession>A0ABP9ZEX5</accession>
<evidence type="ECO:0000313" key="2">
    <source>
        <dbReference type="Proteomes" id="UP001473302"/>
    </source>
</evidence>
<evidence type="ECO:0000313" key="1">
    <source>
        <dbReference type="EMBL" id="GAA5817667.1"/>
    </source>
</evidence>
<comment type="caution">
    <text evidence="1">The sequence shown here is derived from an EMBL/GenBank/DDBJ whole genome shotgun (WGS) entry which is preliminary data.</text>
</comment>
<name>A0ABP9ZEX5_9FUNG</name>
<organism evidence="1 2">
    <name type="scientific">Mucor flavus</name>
    <dbReference type="NCBI Taxonomy" id="439312"/>
    <lineage>
        <taxon>Eukaryota</taxon>
        <taxon>Fungi</taxon>
        <taxon>Fungi incertae sedis</taxon>
        <taxon>Mucoromycota</taxon>
        <taxon>Mucoromycotina</taxon>
        <taxon>Mucoromycetes</taxon>
        <taxon>Mucorales</taxon>
        <taxon>Mucorineae</taxon>
        <taxon>Mucoraceae</taxon>
        <taxon>Mucor</taxon>
    </lineage>
</organism>